<organism evidence="12 13">
    <name type="scientific">Formimonas warabiya</name>
    <dbReference type="NCBI Taxonomy" id="1761012"/>
    <lineage>
        <taxon>Bacteria</taxon>
        <taxon>Bacillati</taxon>
        <taxon>Bacillota</taxon>
        <taxon>Clostridia</taxon>
        <taxon>Eubacteriales</taxon>
        <taxon>Peptococcaceae</taxon>
        <taxon>Candidatus Formimonas</taxon>
    </lineage>
</organism>
<feature type="domain" description="Methylguanine DNA methyltransferase ribonuclease-like" evidence="11">
    <location>
        <begin position="3"/>
        <end position="74"/>
    </location>
</feature>
<dbReference type="CDD" id="cd06445">
    <property type="entry name" value="ATase"/>
    <property type="match status" value="1"/>
</dbReference>
<dbReference type="FunFam" id="1.10.10.10:FF:000214">
    <property type="entry name" value="Methylated-DNA--protein-cysteine methyltransferase"/>
    <property type="match status" value="1"/>
</dbReference>
<evidence type="ECO:0000256" key="1">
    <source>
        <dbReference type="ARBA" id="ARBA00001286"/>
    </source>
</evidence>
<keyword evidence="13" id="KW-1185">Reference proteome</keyword>
<keyword evidence="3 9" id="KW-0963">Cytoplasm</keyword>
<evidence type="ECO:0000256" key="2">
    <source>
        <dbReference type="ARBA" id="ARBA00008711"/>
    </source>
</evidence>
<comment type="catalytic activity">
    <reaction evidence="8 9">
        <text>a 6-O-methyl-2'-deoxyguanosine in DNA + L-cysteinyl-[protein] = S-methyl-L-cysteinyl-[protein] + a 2'-deoxyguanosine in DNA</text>
        <dbReference type="Rhea" id="RHEA:24000"/>
        <dbReference type="Rhea" id="RHEA-COMP:10131"/>
        <dbReference type="Rhea" id="RHEA-COMP:10132"/>
        <dbReference type="Rhea" id="RHEA-COMP:11367"/>
        <dbReference type="Rhea" id="RHEA-COMP:11368"/>
        <dbReference type="ChEBI" id="CHEBI:29950"/>
        <dbReference type="ChEBI" id="CHEBI:82612"/>
        <dbReference type="ChEBI" id="CHEBI:85445"/>
        <dbReference type="ChEBI" id="CHEBI:85448"/>
        <dbReference type="EC" id="2.1.1.63"/>
    </reaction>
</comment>
<evidence type="ECO:0000256" key="8">
    <source>
        <dbReference type="ARBA" id="ARBA00049348"/>
    </source>
</evidence>
<comment type="subcellular location">
    <subcellularLocation>
        <location evidence="9">Cytoplasm</location>
    </subcellularLocation>
</comment>
<protein>
    <recommendedName>
        <fullName evidence="9">Methylated-DNA--protein-cysteine methyltransferase</fullName>
        <ecNumber evidence="9">2.1.1.63</ecNumber>
    </recommendedName>
    <alternativeName>
        <fullName evidence="9">6-O-methylguanine-DNA methyltransferase</fullName>
        <shortName evidence="9">MGMT</shortName>
    </alternativeName>
    <alternativeName>
        <fullName evidence="9">O-6-methylguanine-DNA-alkyltransferase</fullName>
    </alternativeName>
</protein>
<feature type="domain" description="Methylated-DNA-[protein]-cysteine S-methyltransferase DNA binding" evidence="10">
    <location>
        <begin position="78"/>
        <end position="162"/>
    </location>
</feature>
<comment type="similarity">
    <text evidence="2 9">Belongs to the MGMT family.</text>
</comment>
<dbReference type="PANTHER" id="PTHR10815">
    <property type="entry name" value="METHYLATED-DNA--PROTEIN-CYSTEINE METHYLTRANSFERASE"/>
    <property type="match status" value="1"/>
</dbReference>
<dbReference type="RefSeq" id="WP_148132733.1">
    <property type="nucleotide sequence ID" value="NZ_CP017634.1"/>
</dbReference>
<dbReference type="Proteomes" id="UP000323521">
    <property type="component" value="Chromosome"/>
</dbReference>
<dbReference type="InterPro" id="IPR008332">
    <property type="entry name" value="MethylG_MeTrfase_N"/>
</dbReference>
<reference evidence="12 13" key="1">
    <citation type="submission" date="2016-10" db="EMBL/GenBank/DDBJ databases">
        <title>Complete Genome Sequence of Peptococcaceae strain DCMF.</title>
        <authorList>
            <person name="Edwards R.J."/>
            <person name="Holland S.I."/>
            <person name="Deshpande N.P."/>
            <person name="Wong Y.K."/>
            <person name="Ertan H."/>
            <person name="Manefield M."/>
            <person name="Russell T.L."/>
            <person name="Lee M.J."/>
        </authorList>
    </citation>
    <scope>NUCLEOTIDE SEQUENCE [LARGE SCALE GENOMIC DNA]</scope>
    <source>
        <strain evidence="12 13">DCMF</strain>
    </source>
</reference>
<dbReference type="EMBL" id="CP017634">
    <property type="protein sequence ID" value="ATW23582.1"/>
    <property type="molecule type" value="Genomic_DNA"/>
</dbReference>
<accession>A0A3G1KMA5</accession>
<evidence type="ECO:0000256" key="5">
    <source>
        <dbReference type="ARBA" id="ARBA00022679"/>
    </source>
</evidence>
<dbReference type="OrthoDB" id="9789813at2"/>
<comment type="function">
    <text evidence="9">Involved in the cellular defense against the biological effects of O6-methylguanine (O6-MeG) and O4-methylthymine (O4-MeT) in DNA. Repairs the methylated nucleobase in DNA by stoichiometrically transferring the methyl group to a cysteine residue in the enzyme. This is a suicide reaction: the enzyme is irreversibly inactivated.</text>
</comment>
<dbReference type="EC" id="2.1.1.63" evidence="9"/>
<feature type="active site" description="Nucleophile; methyl group acceptor" evidence="9">
    <location>
        <position position="134"/>
    </location>
</feature>
<evidence type="ECO:0000259" key="11">
    <source>
        <dbReference type="Pfam" id="PF02870"/>
    </source>
</evidence>
<dbReference type="InterPro" id="IPR001497">
    <property type="entry name" value="MethylDNA_cys_MeTrfase_AS"/>
</dbReference>
<evidence type="ECO:0000256" key="7">
    <source>
        <dbReference type="ARBA" id="ARBA00023204"/>
    </source>
</evidence>
<evidence type="ECO:0000313" key="13">
    <source>
        <dbReference type="Proteomes" id="UP000323521"/>
    </source>
</evidence>
<dbReference type="GO" id="GO:0032259">
    <property type="term" value="P:methylation"/>
    <property type="evidence" value="ECO:0007669"/>
    <property type="project" value="UniProtKB-KW"/>
</dbReference>
<evidence type="ECO:0000256" key="9">
    <source>
        <dbReference type="HAMAP-Rule" id="MF_00772"/>
    </source>
</evidence>
<evidence type="ECO:0000259" key="10">
    <source>
        <dbReference type="Pfam" id="PF01035"/>
    </source>
</evidence>
<gene>
    <name evidence="12" type="ORF">DCMF_01125</name>
</gene>
<dbReference type="InterPro" id="IPR036217">
    <property type="entry name" value="MethylDNA_cys_MeTrfase_DNAb"/>
</dbReference>
<name>A0A3G1KMA5_FORW1</name>
<dbReference type="Gene3D" id="1.10.10.10">
    <property type="entry name" value="Winged helix-like DNA-binding domain superfamily/Winged helix DNA-binding domain"/>
    <property type="match status" value="1"/>
</dbReference>
<evidence type="ECO:0000313" key="12">
    <source>
        <dbReference type="EMBL" id="ATW23582.1"/>
    </source>
</evidence>
<dbReference type="SUPFAM" id="SSF46767">
    <property type="entry name" value="Methylated DNA-protein cysteine methyltransferase, C-terminal domain"/>
    <property type="match status" value="1"/>
</dbReference>
<dbReference type="AlphaFoldDB" id="A0A3G1KMA5"/>
<dbReference type="InterPro" id="IPR036631">
    <property type="entry name" value="MGMT_N_sf"/>
</dbReference>
<dbReference type="KEGG" id="fwa:DCMF_01125"/>
<evidence type="ECO:0000256" key="3">
    <source>
        <dbReference type="ARBA" id="ARBA00022490"/>
    </source>
</evidence>
<keyword evidence="7 9" id="KW-0234">DNA repair</keyword>
<dbReference type="InterPro" id="IPR014048">
    <property type="entry name" value="MethylDNA_cys_MeTrfase_DNA-bd"/>
</dbReference>
<sequence length="175" mass="19092">MIYTCTVDTPLGAMTASAEKGALTGLWFLGEKYYPPKTDTWVSAPDDTVFQALQVWLSDYFSGKNSKPNLRLDPQGTPFQKTVWEILLKIPYGQVTTYGEIAKKIALLRGVPSMSAQAVGGAVGHNPISILIPCHRVIGSNGSLTGYAGGIDKKKALLELEYVDLDRHFDTKNRG</sequence>
<keyword evidence="4 9" id="KW-0489">Methyltransferase</keyword>
<dbReference type="GO" id="GO:0005737">
    <property type="term" value="C:cytoplasm"/>
    <property type="evidence" value="ECO:0007669"/>
    <property type="project" value="UniProtKB-SubCell"/>
</dbReference>
<comment type="catalytic activity">
    <reaction evidence="1 9">
        <text>a 4-O-methyl-thymidine in DNA + L-cysteinyl-[protein] = a thymidine in DNA + S-methyl-L-cysteinyl-[protein]</text>
        <dbReference type="Rhea" id="RHEA:53428"/>
        <dbReference type="Rhea" id="RHEA-COMP:10131"/>
        <dbReference type="Rhea" id="RHEA-COMP:10132"/>
        <dbReference type="Rhea" id="RHEA-COMP:13555"/>
        <dbReference type="Rhea" id="RHEA-COMP:13556"/>
        <dbReference type="ChEBI" id="CHEBI:29950"/>
        <dbReference type="ChEBI" id="CHEBI:82612"/>
        <dbReference type="ChEBI" id="CHEBI:137386"/>
        <dbReference type="ChEBI" id="CHEBI:137387"/>
        <dbReference type="EC" id="2.1.1.63"/>
    </reaction>
</comment>
<proteinExistence type="inferred from homology"/>
<dbReference type="Pfam" id="PF01035">
    <property type="entry name" value="DNA_binding_1"/>
    <property type="match status" value="1"/>
</dbReference>
<keyword evidence="5 9" id="KW-0808">Transferase</keyword>
<dbReference type="NCBIfam" id="TIGR00589">
    <property type="entry name" value="ogt"/>
    <property type="match status" value="1"/>
</dbReference>
<dbReference type="Pfam" id="PF02870">
    <property type="entry name" value="Methyltransf_1N"/>
    <property type="match status" value="1"/>
</dbReference>
<dbReference type="HAMAP" id="MF_00772">
    <property type="entry name" value="OGT"/>
    <property type="match status" value="1"/>
</dbReference>
<comment type="miscellaneous">
    <text evidence="9">This enzyme catalyzes only one turnover and therefore is not strictly catalytic. According to one definition, an enzyme is a biocatalyst that acts repeatedly and over many reaction cycles.</text>
</comment>
<evidence type="ECO:0000256" key="4">
    <source>
        <dbReference type="ARBA" id="ARBA00022603"/>
    </source>
</evidence>
<dbReference type="GO" id="GO:0006307">
    <property type="term" value="P:DNA alkylation repair"/>
    <property type="evidence" value="ECO:0007669"/>
    <property type="project" value="UniProtKB-UniRule"/>
</dbReference>
<dbReference type="SUPFAM" id="SSF53155">
    <property type="entry name" value="Methylated DNA-protein cysteine methyltransferase domain"/>
    <property type="match status" value="1"/>
</dbReference>
<dbReference type="PANTHER" id="PTHR10815:SF5">
    <property type="entry name" value="METHYLATED-DNA--PROTEIN-CYSTEINE METHYLTRANSFERASE"/>
    <property type="match status" value="1"/>
</dbReference>
<dbReference type="InterPro" id="IPR023546">
    <property type="entry name" value="MGMT"/>
</dbReference>
<evidence type="ECO:0000256" key="6">
    <source>
        <dbReference type="ARBA" id="ARBA00022763"/>
    </source>
</evidence>
<dbReference type="PROSITE" id="PS00374">
    <property type="entry name" value="MGMT"/>
    <property type="match status" value="1"/>
</dbReference>
<dbReference type="Gene3D" id="3.30.160.70">
    <property type="entry name" value="Methylated DNA-protein cysteine methyltransferase domain"/>
    <property type="match status" value="1"/>
</dbReference>
<keyword evidence="6 9" id="KW-0227">DNA damage</keyword>
<dbReference type="GO" id="GO:0003908">
    <property type="term" value="F:methylated-DNA-[protein]-cysteine S-methyltransferase activity"/>
    <property type="evidence" value="ECO:0007669"/>
    <property type="project" value="UniProtKB-UniRule"/>
</dbReference>
<dbReference type="InterPro" id="IPR036388">
    <property type="entry name" value="WH-like_DNA-bd_sf"/>
</dbReference>